<feature type="transmembrane region" description="Helical" evidence="12">
    <location>
        <begin position="390"/>
        <end position="410"/>
    </location>
</feature>
<keyword evidence="8" id="KW-0862">Zinc</keyword>
<evidence type="ECO:0000256" key="8">
    <source>
        <dbReference type="ARBA" id="ARBA00022833"/>
    </source>
</evidence>
<feature type="transmembrane region" description="Helical" evidence="12">
    <location>
        <begin position="430"/>
        <end position="463"/>
    </location>
</feature>
<feature type="transmembrane region" description="Helical" evidence="12">
    <location>
        <begin position="7"/>
        <end position="31"/>
    </location>
</feature>
<evidence type="ECO:0000313" key="14">
    <source>
        <dbReference type="EMBL" id="CAA6803630.1"/>
    </source>
</evidence>
<dbReference type="PANTHER" id="PTHR39188:SF3">
    <property type="entry name" value="STAGE IV SPORULATION PROTEIN FB"/>
    <property type="match status" value="1"/>
</dbReference>
<feature type="transmembrane region" description="Helical" evidence="12">
    <location>
        <begin position="326"/>
        <end position="345"/>
    </location>
</feature>
<evidence type="ECO:0000256" key="5">
    <source>
        <dbReference type="ARBA" id="ARBA00022692"/>
    </source>
</evidence>
<feature type="transmembrane region" description="Helical" evidence="12">
    <location>
        <begin position="357"/>
        <end position="378"/>
    </location>
</feature>
<dbReference type="GO" id="GO:0008237">
    <property type="term" value="F:metallopeptidase activity"/>
    <property type="evidence" value="ECO:0007669"/>
    <property type="project" value="UniProtKB-KW"/>
</dbReference>
<dbReference type="InterPro" id="IPR008915">
    <property type="entry name" value="Peptidase_M50"/>
</dbReference>
<feature type="transmembrane region" description="Helical" evidence="12">
    <location>
        <begin position="525"/>
        <end position="548"/>
    </location>
</feature>
<comment type="cofactor">
    <cofactor evidence="1">
        <name>Zn(2+)</name>
        <dbReference type="ChEBI" id="CHEBI:29105"/>
    </cofactor>
</comment>
<evidence type="ECO:0000256" key="3">
    <source>
        <dbReference type="ARBA" id="ARBA00007931"/>
    </source>
</evidence>
<dbReference type="AlphaFoldDB" id="A0A6S6S247"/>
<dbReference type="GO" id="GO:0006508">
    <property type="term" value="P:proteolysis"/>
    <property type="evidence" value="ECO:0007669"/>
    <property type="project" value="UniProtKB-KW"/>
</dbReference>
<evidence type="ECO:0000259" key="13">
    <source>
        <dbReference type="Pfam" id="PF02163"/>
    </source>
</evidence>
<keyword evidence="11 12" id="KW-0472">Membrane</keyword>
<organism evidence="14">
    <name type="scientific">uncultured Sulfurovum sp</name>
    <dbReference type="NCBI Taxonomy" id="269237"/>
    <lineage>
        <taxon>Bacteria</taxon>
        <taxon>Pseudomonadati</taxon>
        <taxon>Campylobacterota</taxon>
        <taxon>Epsilonproteobacteria</taxon>
        <taxon>Campylobacterales</taxon>
        <taxon>Sulfurovaceae</taxon>
        <taxon>Sulfurovum</taxon>
        <taxon>environmental samples</taxon>
    </lineage>
</organism>
<keyword evidence="9 12" id="KW-1133">Transmembrane helix</keyword>
<feature type="domain" description="Peptidase M50" evidence="13">
    <location>
        <begin position="387"/>
        <end position="434"/>
    </location>
</feature>
<comment type="subcellular location">
    <subcellularLocation>
        <location evidence="2">Membrane</location>
        <topology evidence="2">Multi-pass membrane protein</topology>
    </subcellularLocation>
</comment>
<evidence type="ECO:0000256" key="11">
    <source>
        <dbReference type="ARBA" id="ARBA00023136"/>
    </source>
</evidence>
<sequence>MFTLENILLIIIVGLILFNIQTILSAIILFFENMQEVVVESIEDGEIPSETEEIIKPYKDFLESQGFTYLYAYQYNNMLEKNNTPQHTLYFYNEEEHIHAFLDTTPIKGCLQALTINYTTIYENFQVVATYDCFAHNLKVADSVTLFDHYHGSFEKALMSHREDRLSLNEPIQTEVFSQEGCLNYSQYQIDETFRLMIEENIMHPTANGYKFSLSIPFFKYVQNSIKGYKRAAKVLMLKQYIKQEKATSQPKQQLFYQNSEMQALAQQLNEKPTEKTREQKIQTFLISGLGFVLVFGLLGIPWATLPLLIVILIVHELGHYFAMRYFGYQDTSIFFIPFFGAAAKGDKEHVTPFEEYIVSLAGPLPGIIIGVGIFMYVGGSTELKEISWVQQYALFSIILNYLNLLPIYPLDGGKIVQSLLFTRYPKAQFYFFLLSFVVIILAAIMLRSPLIGLFGVFLFFAINHNYKTSILIQEIMKEASEAPLKERILAKLSSGKMYEDMDLAKKSAMAKQALKILRTQKPTYLLMVVGIGFYVLLLLLPFMSSFIV</sequence>
<dbReference type="EMBL" id="CACVAR010000118">
    <property type="protein sequence ID" value="CAA6803630.1"/>
    <property type="molecule type" value="Genomic_DNA"/>
</dbReference>
<evidence type="ECO:0000256" key="9">
    <source>
        <dbReference type="ARBA" id="ARBA00022989"/>
    </source>
</evidence>
<feature type="transmembrane region" description="Helical" evidence="12">
    <location>
        <begin position="285"/>
        <end position="314"/>
    </location>
</feature>
<evidence type="ECO:0000256" key="6">
    <source>
        <dbReference type="ARBA" id="ARBA00022723"/>
    </source>
</evidence>
<gene>
    <name evidence="14" type="ORF">HELGO_WM35025</name>
</gene>
<evidence type="ECO:0000256" key="4">
    <source>
        <dbReference type="ARBA" id="ARBA00022670"/>
    </source>
</evidence>
<comment type="similarity">
    <text evidence="3">Belongs to the peptidase M50B family.</text>
</comment>
<keyword evidence="4" id="KW-0645">Protease</keyword>
<keyword evidence="10" id="KW-0482">Metalloprotease</keyword>
<protein>
    <recommendedName>
        <fullName evidence="13">Peptidase M50 domain-containing protein</fullName>
    </recommendedName>
</protein>
<evidence type="ECO:0000256" key="7">
    <source>
        <dbReference type="ARBA" id="ARBA00022801"/>
    </source>
</evidence>
<evidence type="ECO:0000256" key="12">
    <source>
        <dbReference type="SAM" id="Phobius"/>
    </source>
</evidence>
<accession>A0A6S6S247</accession>
<keyword evidence="6" id="KW-0479">Metal-binding</keyword>
<proteinExistence type="inferred from homology"/>
<feature type="domain" description="Peptidase M50" evidence="13">
    <location>
        <begin position="308"/>
        <end position="378"/>
    </location>
</feature>
<dbReference type="CDD" id="cd06160">
    <property type="entry name" value="S2P-M50_like_2"/>
    <property type="match status" value="1"/>
</dbReference>
<evidence type="ECO:0000256" key="1">
    <source>
        <dbReference type="ARBA" id="ARBA00001947"/>
    </source>
</evidence>
<dbReference type="GO" id="GO:0046872">
    <property type="term" value="F:metal ion binding"/>
    <property type="evidence" value="ECO:0007669"/>
    <property type="project" value="UniProtKB-KW"/>
</dbReference>
<dbReference type="Pfam" id="PF02163">
    <property type="entry name" value="Peptidase_M50"/>
    <property type="match status" value="2"/>
</dbReference>
<evidence type="ECO:0000256" key="2">
    <source>
        <dbReference type="ARBA" id="ARBA00004141"/>
    </source>
</evidence>
<dbReference type="PANTHER" id="PTHR39188">
    <property type="entry name" value="MEMBRANE-ASSOCIATED ZINC METALLOPROTEASE M50B"/>
    <property type="match status" value="1"/>
</dbReference>
<dbReference type="GO" id="GO:0016020">
    <property type="term" value="C:membrane"/>
    <property type="evidence" value="ECO:0007669"/>
    <property type="project" value="UniProtKB-SubCell"/>
</dbReference>
<name>A0A6S6S247_9BACT</name>
<keyword evidence="5 12" id="KW-0812">Transmembrane</keyword>
<reference evidence="14" key="1">
    <citation type="submission" date="2020-01" db="EMBL/GenBank/DDBJ databases">
        <authorList>
            <person name="Meier V. D."/>
            <person name="Meier V D."/>
        </authorList>
    </citation>
    <scope>NUCLEOTIDE SEQUENCE</scope>
    <source>
        <strain evidence="14">HLG_WM_MAG_03</strain>
    </source>
</reference>
<keyword evidence="7" id="KW-0378">Hydrolase</keyword>
<evidence type="ECO:0000256" key="10">
    <source>
        <dbReference type="ARBA" id="ARBA00023049"/>
    </source>
</evidence>